<dbReference type="Proteomes" id="UP001062846">
    <property type="component" value="Chromosome 2"/>
</dbReference>
<sequence length="103" mass="11774">MQRKRRFRKIGSNSTLSILRKELREGNLQSLLGGSQHLVSSSNTKPDPLLSSFMCNLPVVEPELKYNFVRQKYPSVRLPCQTRNKKIELEDVSLSKGCCYFPG</sequence>
<reference evidence="1" key="1">
    <citation type="submission" date="2022-02" db="EMBL/GenBank/DDBJ databases">
        <title>Plant Genome Project.</title>
        <authorList>
            <person name="Zhang R.-G."/>
        </authorList>
    </citation>
    <scope>NUCLEOTIDE SEQUENCE</scope>
    <source>
        <strain evidence="1">AT1</strain>
    </source>
</reference>
<evidence type="ECO:0000313" key="1">
    <source>
        <dbReference type="EMBL" id="KAI8566012.1"/>
    </source>
</evidence>
<name>A0ACC0PLW4_RHOML</name>
<comment type="caution">
    <text evidence="1">The sequence shown here is derived from an EMBL/GenBank/DDBJ whole genome shotgun (WGS) entry which is preliminary data.</text>
</comment>
<gene>
    <name evidence="1" type="ORF">RHMOL_Rhmol02G0006100</name>
</gene>
<protein>
    <submittedName>
        <fullName evidence="1">Uncharacterized protein</fullName>
    </submittedName>
</protein>
<evidence type="ECO:0000313" key="2">
    <source>
        <dbReference type="Proteomes" id="UP001062846"/>
    </source>
</evidence>
<organism evidence="1 2">
    <name type="scientific">Rhododendron molle</name>
    <name type="common">Chinese azalea</name>
    <name type="synonym">Azalea mollis</name>
    <dbReference type="NCBI Taxonomy" id="49168"/>
    <lineage>
        <taxon>Eukaryota</taxon>
        <taxon>Viridiplantae</taxon>
        <taxon>Streptophyta</taxon>
        <taxon>Embryophyta</taxon>
        <taxon>Tracheophyta</taxon>
        <taxon>Spermatophyta</taxon>
        <taxon>Magnoliopsida</taxon>
        <taxon>eudicotyledons</taxon>
        <taxon>Gunneridae</taxon>
        <taxon>Pentapetalae</taxon>
        <taxon>asterids</taxon>
        <taxon>Ericales</taxon>
        <taxon>Ericaceae</taxon>
        <taxon>Ericoideae</taxon>
        <taxon>Rhodoreae</taxon>
        <taxon>Rhododendron</taxon>
    </lineage>
</organism>
<dbReference type="EMBL" id="CM046389">
    <property type="protein sequence ID" value="KAI8566012.1"/>
    <property type="molecule type" value="Genomic_DNA"/>
</dbReference>
<accession>A0ACC0PLW4</accession>
<proteinExistence type="predicted"/>
<keyword evidence="2" id="KW-1185">Reference proteome</keyword>